<comment type="similarity">
    <text evidence="4">Belongs to the DegT/DnrJ/EryC1 family.</text>
</comment>
<dbReference type="SUPFAM" id="SSF53383">
    <property type="entry name" value="PLP-dependent transferases"/>
    <property type="match status" value="1"/>
</dbReference>
<dbReference type="InterPro" id="IPR000653">
    <property type="entry name" value="DegT/StrS_aminotransferase"/>
</dbReference>
<dbReference type="GO" id="GO:0000271">
    <property type="term" value="P:polysaccharide biosynthetic process"/>
    <property type="evidence" value="ECO:0007669"/>
    <property type="project" value="TreeGrafter"/>
</dbReference>
<feature type="active site" description="Proton acceptor" evidence="2">
    <location>
        <position position="189"/>
    </location>
</feature>
<dbReference type="InterPro" id="IPR015422">
    <property type="entry name" value="PyrdxlP-dep_Trfase_small"/>
</dbReference>
<evidence type="ECO:0000256" key="3">
    <source>
        <dbReference type="PIRSR" id="PIRSR000390-2"/>
    </source>
</evidence>
<proteinExistence type="inferred from homology"/>
<dbReference type="PANTHER" id="PTHR30244">
    <property type="entry name" value="TRANSAMINASE"/>
    <property type="match status" value="1"/>
</dbReference>
<reference evidence="5 6" key="1">
    <citation type="submission" date="2018-10" db="EMBL/GenBank/DDBJ databases">
        <title>Sequencing the genomes of 1000 actinobacteria strains.</title>
        <authorList>
            <person name="Klenk H.-P."/>
        </authorList>
    </citation>
    <scope>NUCLEOTIDE SEQUENCE [LARGE SCALE GENOMIC DNA]</scope>
    <source>
        <strain evidence="5 6">DSM 45175</strain>
    </source>
</reference>
<evidence type="ECO:0000313" key="5">
    <source>
        <dbReference type="EMBL" id="RKR91327.1"/>
    </source>
</evidence>
<evidence type="ECO:0000256" key="4">
    <source>
        <dbReference type="RuleBase" id="RU004508"/>
    </source>
</evidence>
<comment type="caution">
    <text evidence="5">The sequence shown here is derived from an EMBL/GenBank/DDBJ whole genome shotgun (WGS) entry which is preliminary data.</text>
</comment>
<dbReference type="InterPro" id="IPR015421">
    <property type="entry name" value="PyrdxlP-dep_Trfase_major"/>
</dbReference>
<comment type="cofactor">
    <cofactor evidence="1">
        <name>pyridoxal 5'-phosphate</name>
        <dbReference type="ChEBI" id="CHEBI:597326"/>
    </cofactor>
</comment>
<keyword evidence="6" id="KW-1185">Reference proteome</keyword>
<organism evidence="5 6">
    <name type="scientific">Micromonospora pisi</name>
    <dbReference type="NCBI Taxonomy" id="589240"/>
    <lineage>
        <taxon>Bacteria</taxon>
        <taxon>Bacillati</taxon>
        <taxon>Actinomycetota</taxon>
        <taxon>Actinomycetes</taxon>
        <taxon>Micromonosporales</taxon>
        <taxon>Micromonosporaceae</taxon>
        <taxon>Micromonospora</taxon>
    </lineage>
</organism>
<name>A0A495JQS2_9ACTN</name>
<dbReference type="PANTHER" id="PTHR30244:SF34">
    <property type="entry name" value="DTDP-4-AMINO-4,6-DIDEOXYGALACTOSE TRANSAMINASE"/>
    <property type="match status" value="1"/>
</dbReference>
<gene>
    <name evidence="5" type="ORF">BDK92_5721</name>
</gene>
<dbReference type="Gene3D" id="3.40.640.10">
    <property type="entry name" value="Type I PLP-dependent aspartate aminotransferase-like (Major domain)"/>
    <property type="match status" value="1"/>
</dbReference>
<protein>
    <submittedName>
        <fullName evidence="5">dTDP-4-amino-4,6-dideoxygalactose transaminase</fullName>
    </submittedName>
</protein>
<dbReference type="PIRSF" id="PIRSF000390">
    <property type="entry name" value="PLP_StrS"/>
    <property type="match status" value="1"/>
</dbReference>
<dbReference type="AlphaFoldDB" id="A0A495JQS2"/>
<feature type="modified residue" description="N6-(pyridoxal phosphate)lysine" evidence="3">
    <location>
        <position position="189"/>
    </location>
</feature>
<dbReference type="Gene3D" id="3.90.1150.10">
    <property type="entry name" value="Aspartate Aminotransferase, domain 1"/>
    <property type="match status" value="1"/>
</dbReference>
<dbReference type="EMBL" id="RBKT01000001">
    <property type="protein sequence ID" value="RKR91327.1"/>
    <property type="molecule type" value="Genomic_DNA"/>
</dbReference>
<dbReference type="Pfam" id="PF01041">
    <property type="entry name" value="DegT_DnrJ_EryC1"/>
    <property type="match status" value="1"/>
</dbReference>
<dbReference type="InterPro" id="IPR015424">
    <property type="entry name" value="PyrdxlP-dep_Trfase"/>
</dbReference>
<evidence type="ECO:0000313" key="6">
    <source>
        <dbReference type="Proteomes" id="UP000277671"/>
    </source>
</evidence>
<sequence>MNRIYLSPPDVGRLEETYLVRALRSGWVAPLGPEVDAFEREVAERVGVAHAVAVSSGTAALHLALLALGAGPGQVVVVPTLTFVATANAVVYTGAEPVFVDCDPATGNIDVALLADLLHRLRVAGQRVAAVVPVDMFGACADYDEILPICAAARVPVLADAAESLGSTYRGRQAGSFGRIAALSFNGNKIITTSGGGMIVSDDAGLIAHSRYLATQARQPVPHYEHLDVGYNYRLSNLLAALGRAQLSRLDEMLARRRELRERYAKLFAAVPGVRLLGDPEEGGPGGGPDVDGLSAGVRIAPDTAGARGSNCWLTTIVVDPEQAGWRAGELGAHLAADDIETRPVWKPMHLQPIFSQSRAVLTGAAQRLFEEGLTLPSGSALDETQTARVFHAIEQFLAQR</sequence>
<dbReference type="Proteomes" id="UP000277671">
    <property type="component" value="Unassembled WGS sequence"/>
</dbReference>
<dbReference type="GO" id="GO:0008483">
    <property type="term" value="F:transaminase activity"/>
    <property type="evidence" value="ECO:0007669"/>
    <property type="project" value="TreeGrafter"/>
</dbReference>
<evidence type="ECO:0000256" key="1">
    <source>
        <dbReference type="ARBA" id="ARBA00001933"/>
    </source>
</evidence>
<keyword evidence="3 4" id="KW-0663">Pyridoxal phosphate</keyword>
<dbReference type="GO" id="GO:0030170">
    <property type="term" value="F:pyridoxal phosphate binding"/>
    <property type="evidence" value="ECO:0007669"/>
    <property type="project" value="TreeGrafter"/>
</dbReference>
<dbReference type="CDD" id="cd00616">
    <property type="entry name" value="AHBA_syn"/>
    <property type="match status" value="1"/>
</dbReference>
<accession>A0A495JQS2</accession>
<evidence type="ECO:0000256" key="2">
    <source>
        <dbReference type="PIRSR" id="PIRSR000390-1"/>
    </source>
</evidence>